<evidence type="ECO:0000256" key="6">
    <source>
        <dbReference type="SAM" id="Phobius"/>
    </source>
</evidence>
<dbReference type="KEGG" id="sgn:SGRA_3285"/>
<dbReference type="STRING" id="984262.SGRA_3285"/>
<protein>
    <submittedName>
        <fullName evidence="8">TM2 domain-containing protein</fullName>
    </submittedName>
</protein>
<accession>H6L006</accession>
<proteinExistence type="predicted"/>
<dbReference type="eggNOG" id="COG2314">
    <property type="taxonomic scope" value="Bacteria"/>
</dbReference>
<dbReference type="HOGENOM" id="CLU_1495200_0_0_10"/>
<keyword evidence="9" id="KW-1185">Reference proteome</keyword>
<sequence length="180" mass="21327">MKSKLIAAVLAITLGFLGAHKFYLGRTKQAVLYMTLFWTTIPALLALVDFLVLIFMSEELFEQTYMPDFYRTKIESLRRENDKNEKENEKMRREVHAASMENQYQEKYAQAIADEKVWIGMSKEMLIEVFGYPEKEKKHLTQEGKNERYYYGEYPHPQGHRAYRLEVQLENEKVIGIKEL</sequence>
<reference evidence="8 9" key="1">
    <citation type="journal article" date="2012" name="Stand. Genomic Sci.">
        <title>Complete genome sequencing and analysis of Saprospira grandis str. Lewin, a predatory marine bacterium.</title>
        <authorList>
            <person name="Saw J.H."/>
            <person name="Yuryev A."/>
            <person name="Kanbe M."/>
            <person name="Hou S."/>
            <person name="Young A.G."/>
            <person name="Aizawa S."/>
            <person name="Alam M."/>
        </authorList>
    </citation>
    <scope>NUCLEOTIDE SEQUENCE [LARGE SCALE GENOMIC DNA]</scope>
    <source>
        <strain evidence="8 9">Lewin</strain>
    </source>
</reference>
<dbReference type="OrthoDB" id="9816361at2"/>
<evidence type="ECO:0000256" key="2">
    <source>
        <dbReference type="ARBA" id="ARBA00022692"/>
    </source>
</evidence>
<feature type="coiled-coil region" evidence="5">
    <location>
        <begin position="74"/>
        <end position="101"/>
    </location>
</feature>
<dbReference type="AlphaFoldDB" id="H6L006"/>
<keyword evidence="4 6" id="KW-0472">Membrane</keyword>
<dbReference type="Proteomes" id="UP000007519">
    <property type="component" value="Chromosome"/>
</dbReference>
<evidence type="ECO:0000256" key="4">
    <source>
        <dbReference type="ARBA" id="ARBA00023136"/>
    </source>
</evidence>
<evidence type="ECO:0000259" key="7">
    <source>
        <dbReference type="Pfam" id="PF05154"/>
    </source>
</evidence>
<evidence type="ECO:0000313" key="8">
    <source>
        <dbReference type="EMBL" id="AFC26013.1"/>
    </source>
</evidence>
<evidence type="ECO:0000313" key="9">
    <source>
        <dbReference type="Proteomes" id="UP000007519"/>
    </source>
</evidence>
<dbReference type="GO" id="GO:0016020">
    <property type="term" value="C:membrane"/>
    <property type="evidence" value="ECO:0007669"/>
    <property type="project" value="UniProtKB-SubCell"/>
</dbReference>
<keyword evidence="2 6" id="KW-0812">Transmembrane</keyword>
<comment type="subcellular location">
    <subcellularLocation>
        <location evidence="1">Membrane</location>
        <topology evidence="1">Multi-pass membrane protein</topology>
    </subcellularLocation>
</comment>
<evidence type="ECO:0000256" key="3">
    <source>
        <dbReference type="ARBA" id="ARBA00022989"/>
    </source>
</evidence>
<feature type="domain" description="TM2" evidence="7">
    <location>
        <begin position="2"/>
        <end position="50"/>
    </location>
</feature>
<gene>
    <name evidence="8" type="ordered locus">SGRA_3285</name>
</gene>
<feature type="transmembrane region" description="Helical" evidence="6">
    <location>
        <begin position="31"/>
        <end position="56"/>
    </location>
</feature>
<dbReference type="Pfam" id="PF05154">
    <property type="entry name" value="TM2"/>
    <property type="match status" value="1"/>
</dbReference>
<dbReference type="InterPro" id="IPR007829">
    <property type="entry name" value="TM2"/>
</dbReference>
<organism evidence="8 9">
    <name type="scientific">Saprospira grandis (strain Lewin)</name>
    <dbReference type="NCBI Taxonomy" id="984262"/>
    <lineage>
        <taxon>Bacteria</taxon>
        <taxon>Pseudomonadati</taxon>
        <taxon>Bacteroidota</taxon>
        <taxon>Saprospiria</taxon>
        <taxon>Saprospirales</taxon>
        <taxon>Saprospiraceae</taxon>
        <taxon>Saprospira</taxon>
    </lineage>
</organism>
<name>H6L006_SAPGL</name>
<dbReference type="RefSeq" id="WP_015693608.1">
    <property type="nucleotide sequence ID" value="NC_016940.1"/>
</dbReference>
<evidence type="ECO:0000256" key="5">
    <source>
        <dbReference type="SAM" id="Coils"/>
    </source>
</evidence>
<keyword evidence="5" id="KW-0175">Coiled coil</keyword>
<keyword evidence="3 6" id="KW-1133">Transmembrane helix</keyword>
<evidence type="ECO:0000256" key="1">
    <source>
        <dbReference type="ARBA" id="ARBA00004141"/>
    </source>
</evidence>
<dbReference type="EMBL" id="CP002831">
    <property type="protein sequence ID" value="AFC26013.1"/>
    <property type="molecule type" value="Genomic_DNA"/>
</dbReference>